<dbReference type="RefSeq" id="WP_191039734.1">
    <property type="nucleotide sequence ID" value="NZ_JACXAA010000004.1"/>
</dbReference>
<evidence type="ECO:0000259" key="2">
    <source>
        <dbReference type="Pfam" id="PF14360"/>
    </source>
</evidence>
<feature type="transmembrane region" description="Helical" evidence="1">
    <location>
        <begin position="69"/>
        <end position="86"/>
    </location>
</feature>
<name>A0A927B2F9_9BACT</name>
<proteinExistence type="predicted"/>
<feature type="transmembrane region" description="Helical" evidence="1">
    <location>
        <begin position="27"/>
        <end position="45"/>
    </location>
</feature>
<keyword evidence="1" id="KW-1133">Transmembrane helix</keyword>
<dbReference type="Pfam" id="PF14360">
    <property type="entry name" value="PAP2_C"/>
    <property type="match status" value="1"/>
</dbReference>
<keyword evidence="4" id="KW-1185">Reference proteome</keyword>
<feature type="domain" description="Sphingomyelin synthase-like" evidence="2">
    <location>
        <begin position="144"/>
        <end position="203"/>
    </location>
</feature>
<organism evidence="3 4">
    <name type="scientific">Spirosoma validum</name>
    <dbReference type="NCBI Taxonomy" id="2771355"/>
    <lineage>
        <taxon>Bacteria</taxon>
        <taxon>Pseudomonadati</taxon>
        <taxon>Bacteroidota</taxon>
        <taxon>Cytophagia</taxon>
        <taxon>Cytophagales</taxon>
        <taxon>Cytophagaceae</taxon>
        <taxon>Spirosoma</taxon>
    </lineage>
</organism>
<dbReference type="AlphaFoldDB" id="A0A927B2F9"/>
<feature type="transmembrane region" description="Helical" evidence="1">
    <location>
        <begin position="145"/>
        <end position="161"/>
    </location>
</feature>
<dbReference type="InterPro" id="IPR025749">
    <property type="entry name" value="Sphingomyelin_synth-like_dom"/>
</dbReference>
<dbReference type="EMBL" id="JACXAA010000004">
    <property type="protein sequence ID" value="MBD2754111.1"/>
    <property type="molecule type" value="Genomic_DNA"/>
</dbReference>
<gene>
    <name evidence="3" type="ORF">IC230_14475</name>
</gene>
<keyword evidence="1" id="KW-0812">Transmembrane</keyword>
<reference evidence="3" key="1">
    <citation type="submission" date="2020-09" db="EMBL/GenBank/DDBJ databases">
        <authorList>
            <person name="Kim M.K."/>
        </authorList>
    </citation>
    <scope>NUCLEOTIDE SEQUENCE</scope>
    <source>
        <strain evidence="3">BT704</strain>
    </source>
</reference>
<evidence type="ECO:0000313" key="4">
    <source>
        <dbReference type="Proteomes" id="UP000653797"/>
    </source>
</evidence>
<evidence type="ECO:0000256" key="1">
    <source>
        <dbReference type="SAM" id="Phobius"/>
    </source>
</evidence>
<accession>A0A927B2F9</accession>
<sequence length="237" mass="26934">MSILTPSPINDLAWNTAWSSPLFRRKLGVGLVGILAILVTFPYFFQTIEKHTGPVLNDWVLDRLPPQDVSLIIFITIWASGLLLLIRVRRSPTIFMTFIYSYIIITLSRMLSINLVPLNPPVGLLPLVDPLTNAFYGKTYITKDLFYSGHTSTIFLIFMCLRRRWDRFFTFIGTLIVGAGLLLQHVHYTIDVVGAFVFTYPLYRLGKWLALSGWNSVVHPVDSTALPKSDQQDLSKK</sequence>
<dbReference type="Proteomes" id="UP000653797">
    <property type="component" value="Unassembled WGS sequence"/>
</dbReference>
<feature type="transmembrane region" description="Helical" evidence="1">
    <location>
        <begin position="168"/>
        <end position="190"/>
    </location>
</feature>
<comment type="caution">
    <text evidence="3">The sequence shown here is derived from an EMBL/GenBank/DDBJ whole genome shotgun (WGS) entry which is preliminary data.</text>
</comment>
<keyword evidence="1" id="KW-0472">Membrane</keyword>
<feature type="transmembrane region" description="Helical" evidence="1">
    <location>
        <begin position="98"/>
        <end position="118"/>
    </location>
</feature>
<protein>
    <recommendedName>
        <fullName evidence="2">Sphingomyelin synthase-like domain-containing protein</fullName>
    </recommendedName>
</protein>
<evidence type="ECO:0000313" key="3">
    <source>
        <dbReference type="EMBL" id="MBD2754111.1"/>
    </source>
</evidence>